<dbReference type="Proteomes" id="UP001157418">
    <property type="component" value="Unassembled WGS sequence"/>
</dbReference>
<reference evidence="2 3" key="1">
    <citation type="submission" date="2022-01" db="EMBL/GenBank/DDBJ databases">
        <authorList>
            <person name="Xiong W."/>
            <person name="Schranz E."/>
        </authorList>
    </citation>
    <scope>NUCLEOTIDE SEQUENCE [LARGE SCALE GENOMIC DNA]</scope>
</reference>
<feature type="region of interest" description="Disordered" evidence="1">
    <location>
        <begin position="41"/>
        <end position="68"/>
    </location>
</feature>
<protein>
    <submittedName>
        <fullName evidence="2">Uncharacterized protein</fullName>
    </submittedName>
</protein>
<feature type="compositionally biased region" description="Polar residues" evidence="1">
    <location>
        <begin position="59"/>
        <end position="68"/>
    </location>
</feature>
<accession>A0AAU9N5Z4</accession>
<keyword evidence="3" id="KW-1185">Reference proteome</keyword>
<evidence type="ECO:0000313" key="3">
    <source>
        <dbReference type="Proteomes" id="UP001157418"/>
    </source>
</evidence>
<dbReference type="AlphaFoldDB" id="A0AAU9N5Z4"/>
<evidence type="ECO:0000256" key="1">
    <source>
        <dbReference type="SAM" id="MobiDB-lite"/>
    </source>
</evidence>
<organism evidence="2 3">
    <name type="scientific">Lactuca virosa</name>
    <dbReference type="NCBI Taxonomy" id="75947"/>
    <lineage>
        <taxon>Eukaryota</taxon>
        <taxon>Viridiplantae</taxon>
        <taxon>Streptophyta</taxon>
        <taxon>Embryophyta</taxon>
        <taxon>Tracheophyta</taxon>
        <taxon>Spermatophyta</taxon>
        <taxon>Magnoliopsida</taxon>
        <taxon>eudicotyledons</taxon>
        <taxon>Gunneridae</taxon>
        <taxon>Pentapetalae</taxon>
        <taxon>asterids</taxon>
        <taxon>campanulids</taxon>
        <taxon>Asterales</taxon>
        <taxon>Asteraceae</taxon>
        <taxon>Cichorioideae</taxon>
        <taxon>Cichorieae</taxon>
        <taxon>Lactucinae</taxon>
        <taxon>Lactuca</taxon>
    </lineage>
</organism>
<dbReference type="EMBL" id="CAKMRJ010003334">
    <property type="protein sequence ID" value="CAH1434217.1"/>
    <property type="molecule type" value="Genomic_DNA"/>
</dbReference>
<sequence length="68" mass="7302">MVSCDNMDLGGSMAIEHKSWRFNGDRDGARAGAASSLYPSTLLLSPPPPPISDLLELRNLSNTKRSGE</sequence>
<proteinExistence type="predicted"/>
<evidence type="ECO:0000313" key="2">
    <source>
        <dbReference type="EMBL" id="CAH1434217.1"/>
    </source>
</evidence>
<gene>
    <name evidence="2" type="ORF">LVIROSA_LOCUS20751</name>
</gene>
<name>A0AAU9N5Z4_9ASTR</name>
<comment type="caution">
    <text evidence="2">The sequence shown here is derived from an EMBL/GenBank/DDBJ whole genome shotgun (WGS) entry which is preliminary data.</text>
</comment>